<name>A0ABS4IT25_9BACL</name>
<evidence type="ECO:0000313" key="2">
    <source>
        <dbReference type="EMBL" id="MBP1990713.1"/>
    </source>
</evidence>
<keyword evidence="3" id="KW-1185">Reference proteome</keyword>
<keyword evidence="1" id="KW-1133">Transmembrane helix</keyword>
<gene>
    <name evidence="2" type="ORF">J2Z66_002319</name>
</gene>
<keyword evidence="1" id="KW-0472">Membrane</keyword>
<accession>A0ABS4IT25</accession>
<organism evidence="2 3">
    <name type="scientific">Paenibacillus eucommiae</name>
    <dbReference type="NCBI Taxonomy" id="1355755"/>
    <lineage>
        <taxon>Bacteria</taxon>
        <taxon>Bacillati</taxon>
        <taxon>Bacillota</taxon>
        <taxon>Bacilli</taxon>
        <taxon>Bacillales</taxon>
        <taxon>Paenibacillaceae</taxon>
        <taxon>Paenibacillus</taxon>
    </lineage>
</organism>
<comment type="caution">
    <text evidence="2">The sequence shown here is derived from an EMBL/GenBank/DDBJ whole genome shotgun (WGS) entry which is preliminary data.</text>
</comment>
<keyword evidence="1" id="KW-0812">Transmembrane</keyword>
<evidence type="ECO:0000313" key="3">
    <source>
        <dbReference type="Proteomes" id="UP001519287"/>
    </source>
</evidence>
<reference evidence="2 3" key="1">
    <citation type="submission" date="2021-03" db="EMBL/GenBank/DDBJ databases">
        <title>Genomic Encyclopedia of Type Strains, Phase IV (KMG-IV): sequencing the most valuable type-strain genomes for metagenomic binning, comparative biology and taxonomic classification.</title>
        <authorList>
            <person name="Goeker M."/>
        </authorList>
    </citation>
    <scope>NUCLEOTIDE SEQUENCE [LARGE SCALE GENOMIC DNA]</scope>
    <source>
        <strain evidence="2 3">DSM 26048</strain>
    </source>
</reference>
<dbReference type="EMBL" id="JAGGLB010000006">
    <property type="protein sequence ID" value="MBP1990713.1"/>
    <property type="molecule type" value="Genomic_DNA"/>
</dbReference>
<sequence>MKNKSMHHFILHSFNFVSLTNHTLYHFHLLVKIFLIVLSVYIIIIICDPSPNNGKYFEMTDLIIDDKG</sequence>
<protein>
    <submittedName>
        <fullName evidence="2">Uncharacterized protein</fullName>
    </submittedName>
</protein>
<feature type="transmembrane region" description="Helical" evidence="1">
    <location>
        <begin position="25"/>
        <end position="47"/>
    </location>
</feature>
<dbReference type="Proteomes" id="UP001519287">
    <property type="component" value="Unassembled WGS sequence"/>
</dbReference>
<evidence type="ECO:0000256" key="1">
    <source>
        <dbReference type="SAM" id="Phobius"/>
    </source>
</evidence>
<proteinExistence type="predicted"/>